<dbReference type="Gene3D" id="3.40.109.10">
    <property type="entry name" value="NADH Oxidase"/>
    <property type="match status" value="1"/>
</dbReference>
<dbReference type="GO" id="GO:0016491">
    <property type="term" value="F:oxidoreductase activity"/>
    <property type="evidence" value="ECO:0007669"/>
    <property type="project" value="UniProtKB-KW"/>
</dbReference>
<keyword evidence="2" id="KW-0288">FMN</keyword>
<comment type="caution">
    <text evidence="6">The sequence shown here is derived from an EMBL/GenBank/DDBJ whole genome shotgun (WGS) entry which is preliminary data.</text>
</comment>
<keyword evidence="7" id="KW-1185">Reference proteome</keyword>
<dbReference type="PANTHER" id="PTHR23026">
    <property type="entry name" value="NADPH NITROREDUCTASE"/>
    <property type="match status" value="1"/>
</dbReference>
<evidence type="ECO:0000259" key="5">
    <source>
        <dbReference type="Pfam" id="PF00881"/>
    </source>
</evidence>
<feature type="domain" description="Nitroreductase" evidence="5">
    <location>
        <begin position="86"/>
        <end position="249"/>
    </location>
</feature>
<reference evidence="6" key="1">
    <citation type="submission" date="2021-04" db="EMBL/GenBank/DDBJ databases">
        <title>Phycicoccus avicenniae sp. nov., a novel endophytic actinomycetes isolated from branch of Avicennia mariana.</title>
        <authorList>
            <person name="Tuo L."/>
        </authorList>
    </citation>
    <scope>NUCLEOTIDE SEQUENCE</scope>
    <source>
        <strain evidence="6">BSK3Z-2</strain>
    </source>
</reference>
<keyword evidence="3" id="KW-0560">Oxidoreductase</keyword>
<organism evidence="6 7">
    <name type="scientific">Phycicoccus avicenniae</name>
    <dbReference type="NCBI Taxonomy" id="2828860"/>
    <lineage>
        <taxon>Bacteria</taxon>
        <taxon>Bacillati</taxon>
        <taxon>Actinomycetota</taxon>
        <taxon>Actinomycetes</taxon>
        <taxon>Micrococcales</taxon>
        <taxon>Intrasporangiaceae</taxon>
        <taxon>Phycicoccus</taxon>
    </lineage>
</organism>
<evidence type="ECO:0000256" key="3">
    <source>
        <dbReference type="ARBA" id="ARBA00023002"/>
    </source>
</evidence>
<proteinExistence type="predicted"/>
<dbReference type="CDD" id="cd02144">
    <property type="entry name" value="iodotyrosine_dehalogenase"/>
    <property type="match status" value="1"/>
</dbReference>
<dbReference type="Proteomes" id="UP000677016">
    <property type="component" value="Unassembled WGS sequence"/>
</dbReference>
<dbReference type="AlphaFoldDB" id="A0A941I1F6"/>
<dbReference type="SUPFAM" id="SSF55469">
    <property type="entry name" value="FMN-dependent nitroreductase-like"/>
    <property type="match status" value="1"/>
</dbReference>
<dbReference type="InterPro" id="IPR000415">
    <property type="entry name" value="Nitroreductase-like"/>
</dbReference>
<protein>
    <submittedName>
        <fullName evidence="6">Nitroreductase family protein</fullName>
    </submittedName>
</protein>
<dbReference type="InterPro" id="IPR029479">
    <property type="entry name" value="Nitroreductase"/>
</dbReference>
<gene>
    <name evidence="6" type="ORF">KC207_12030</name>
</gene>
<dbReference type="PANTHER" id="PTHR23026:SF90">
    <property type="entry name" value="IODOTYROSINE DEIODINASE 1"/>
    <property type="match status" value="1"/>
</dbReference>
<evidence type="ECO:0000313" key="6">
    <source>
        <dbReference type="EMBL" id="MBR7744019.1"/>
    </source>
</evidence>
<dbReference type="EMBL" id="JAGSNF010000017">
    <property type="protein sequence ID" value="MBR7744019.1"/>
    <property type="molecule type" value="Genomic_DNA"/>
</dbReference>
<evidence type="ECO:0000256" key="1">
    <source>
        <dbReference type="ARBA" id="ARBA00022630"/>
    </source>
</evidence>
<evidence type="ECO:0000256" key="2">
    <source>
        <dbReference type="ARBA" id="ARBA00022643"/>
    </source>
</evidence>
<dbReference type="Pfam" id="PF00881">
    <property type="entry name" value="Nitroreductase"/>
    <property type="match status" value="1"/>
</dbReference>
<accession>A0A941I1F6</accession>
<evidence type="ECO:0000256" key="4">
    <source>
        <dbReference type="SAM" id="MobiDB-lite"/>
    </source>
</evidence>
<feature type="region of interest" description="Disordered" evidence="4">
    <location>
        <begin position="1"/>
        <end position="69"/>
    </location>
</feature>
<dbReference type="InterPro" id="IPR050627">
    <property type="entry name" value="Nitroreductase/BluB"/>
</dbReference>
<keyword evidence="1" id="KW-0285">Flavoprotein</keyword>
<name>A0A941I1F6_9MICO</name>
<sequence length="272" mass="29330">MPTSSPVRPRARPAPGPDRTGGVEPRRHVARRCTVPAAGRRGTLPVREDAAVSADDAIPTEPAPRGPDLTDAERVARARAFADRMRTRRTVRDLARDPVPLDAVREAVRAAASAPSGANVQPWRFVVVTDPAVRRRIREAAEAEEREFYGRRAGEEWLGALAPLGTGADKPFLETAPVLVVVLEVHASDTEPKPYYAKESVGIAVGLLLAALHEAGLATLTHTPSPMRFLTEVLGRPRNERPFVLVPVGLPAPGARVPAITRKPLDEVLVEV</sequence>
<evidence type="ECO:0000313" key="7">
    <source>
        <dbReference type="Proteomes" id="UP000677016"/>
    </source>
</evidence>